<dbReference type="Pfam" id="PF07790">
    <property type="entry name" value="Pilin_N"/>
    <property type="match status" value="1"/>
</dbReference>
<dbReference type="InterPro" id="IPR013373">
    <property type="entry name" value="Flagellin/pilin_N_arc"/>
</dbReference>
<dbReference type="NCBIfam" id="TIGR02537">
    <property type="entry name" value="arch_flag_Nterm"/>
    <property type="match status" value="1"/>
</dbReference>
<dbReference type="OrthoDB" id="124687at2157"/>
<dbReference type="Gene3D" id="2.60.40.10">
    <property type="entry name" value="Immunoglobulins"/>
    <property type="match status" value="1"/>
</dbReference>
<dbReference type="Proteomes" id="UP000006565">
    <property type="component" value="Chromosome"/>
</dbReference>
<sequence precursor="true">MMVLRDRREGVSVIIGTLLLILITVIAAAALAIMVSEFEKEEMERQAHVSAVENEDLRIVSIELENNRSDWLSFLENENFTQWNITVWDNTTWNNWSRISFDVSNMDIKDSKVIAVKINDDYAFTFYDEEGNSYDKDHPLLVEGTKTASINVSFLSSFKYNPKYVPEDETVKIVLISRYYNTFDKNFKSPVPSIDYTIETEDLLVADQLVLVLDGKQSFDEDGSVVDYLWTVEDWTNGSSCTNSTYTTSEVRIPLTSEGPFKVWLKVADNDGLTGESPEPVVIPKNSLYTPPMYIEVSGADSSFYVYVKNINGDGISDQPVTAALIDGNVSLSKWFGITDEYGKVEFNKNSGIGAIRLSSGKLAPQFYYFES</sequence>
<proteinExistence type="predicted"/>
<evidence type="ECO:0000313" key="3">
    <source>
        <dbReference type="EMBL" id="ADN37390.1"/>
    </source>
</evidence>
<accession>E1RG76</accession>
<gene>
    <name evidence="3" type="ordered locus">Mpet_2647</name>
</gene>
<keyword evidence="1" id="KW-1133">Transmembrane helix</keyword>
<keyword evidence="1" id="KW-0812">Transmembrane</keyword>
<feature type="domain" description="Archaeal Type IV pilin N-terminal" evidence="2">
    <location>
        <begin position="9"/>
        <end position="68"/>
    </location>
</feature>
<dbReference type="HOGENOM" id="CLU_743175_0_0_2"/>
<dbReference type="EMBL" id="CP002117">
    <property type="protein sequence ID" value="ADN37390.1"/>
    <property type="molecule type" value="Genomic_DNA"/>
</dbReference>
<dbReference type="KEGG" id="mpi:Mpet_2647"/>
<reference evidence="3 4" key="1">
    <citation type="journal article" date="2010" name="Stand. Genomic Sci.">
        <title>Complete genome sequence of Methanoplanus petrolearius type strain (SEBR 4847).</title>
        <authorList>
            <person name="Brambilla E."/>
            <person name="Djao O.D."/>
            <person name="Daligault H."/>
            <person name="Lapidus A."/>
            <person name="Lucas S."/>
            <person name="Hammon N."/>
            <person name="Nolan M."/>
            <person name="Tice H."/>
            <person name="Cheng J.F."/>
            <person name="Han C."/>
            <person name="Tapia R."/>
            <person name="Goodwin L."/>
            <person name="Pitluck S."/>
            <person name="Liolios K."/>
            <person name="Ivanova N."/>
            <person name="Mavromatis K."/>
            <person name="Mikhailova N."/>
            <person name="Pati A."/>
            <person name="Chen A."/>
            <person name="Palaniappan K."/>
            <person name="Land M."/>
            <person name="Hauser L."/>
            <person name="Chang Y.J."/>
            <person name="Jeffries C.D."/>
            <person name="Rohde M."/>
            <person name="Spring S."/>
            <person name="Sikorski J."/>
            <person name="Goker M."/>
            <person name="Woyke T."/>
            <person name="Bristow J."/>
            <person name="Eisen J.A."/>
            <person name="Markowitz V."/>
            <person name="Hugenholtz P."/>
            <person name="Kyrpides N.C."/>
            <person name="Klenk H.P."/>
        </authorList>
    </citation>
    <scope>NUCLEOTIDE SEQUENCE [LARGE SCALE GENOMIC DNA]</scope>
    <source>
        <strain evidence="4">DSM 11571 / OCM 486 / SEBR 4847</strain>
    </source>
</reference>
<evidence type="ECO:0000256" key="1">
    <source>
        <dbReference type="SAM" id="Phobius"/>
    </source>
</evidence>
<name>E1RG76_METP4</name>
<dbReference type="eggNOG" id="arCOG09549">
    <property type="taxonomic scope" value="Archaea"/>
</dbReference>
<dbReference type="STRING" id="679926.Mpet_2647"/>
<dbReference type="InterPro" id="IPR013783">
    <property type="entry name" value="Ig-like_fold"/>
</dbReference>
<dbReference type="GeneID" id="9745140"/>
<dbReference type="AlphaFoldDB" id="E1RG76"/>
<protein>
    <recommendedName>
        <fullName evidence="2">Archaeal Type IV pilin N-terminal domain-containing protein</fullName>
    </recommendedName>
</protein>
<keyword evidence="1" id="KW-0472">Membrane</keyword>
<dbReference type="RefSeq" id="WP_013330563.1">
    <property type="nucleotide sequence ID" value="NC_014507.1"/>
</dbReference>
<evidence type="ECO:0000259" key="2">
    <source>
        <dbReference type="Pfam" id="PF07790"/>
    </source>
</evidence>
<organism evidence="3 4">
    <name type="scientific">Methanolacinia petrolearia (strain DSM 11571 / OCM 486 / SEBR 4847)</name>
    <name type="common">Methanoplanus petrolearius</name>
    <dbReference type="NCBI Taxonomy" id="679926"/>
    <lineage>
        <taxon>Archaea</taxon>
        <taxon>Methanobacteriati</taxon>
        <taxon>Methanobacteriota</taxon>
        <taxon>Stenosarchaea group</taxon>
        <taxon>Methanomicrobia</taxon>
        <taxon>Methanomicrobiales</taxon>
        <taxon>Methanomicrobiaceae</taxon>
        <taxon>Methanolacinia</taxon>
    </lineage>
</organism>
<dbReference type="InterPro" id="IPR012859">
    <property type="entry name" value="Pilin_N_archaeal"/>
</dbReference>
<keyword evidence="4" id="KW-1185">Reference proteome</keyword>
<evidence type="ECO:0000313" key="4">
    <source>
        <dbReference type="Proteomes" id="UP000006565"/>
    </source>
</evidence>
<feature type="transmembrane region" description="Helical" evidence="1">
    <location>
        <begin position="12"/>
        <end position="35"/>
    </location>
</feature>